<name>A0A1G5I0H7_9FIRM</name>
<protein>
    <submittedName>
        <fullName evidence="1">Amidase</fullName>
    </submittedName>
</protein>
<organism evidence="1 2">
    <name type="scientific">Alkaliphilus peptidifermentans DSM 18978</name>
    <dbReference type="NCBI Taxonomy" id="1120976"/>
    <lineage>
        <taxon>Bacteria</taxon>
        <taxon>Bacillati</taxon>
        <taxon>Bacillota</taxon>
        <taxon>Clostridia</taxon>
        <taxon>Peptostreptococcales</taxon>
        <taxon>Natronincolaceae</taxon>
        <taxon>Alkaliphilus</taxon>
    </lineage>
</organism>
<dbReference type="RefSeq" id="WP_242876959.1">
    <property type="nucleotide sequence ID" value="NZ_FMUS01000013.1"/>
</dbReference>
<dbReference type="Gene3D" id="2.60.120.580">
    <property type="entry name" value="Acetamidase/Formamidase-like domains"/>
    <property type="match status" value="1"/>
</dbReference>
<reference evidence="1 2" key="1">
    <citation type="submission" date="2016-10" db="EMBL/GenBank/DDBJ databases">
        <authorList>
            <person name="de Groot N.N."/>
        </authorList>
    </citation>
    <scope>NUCLEOTIDE SEQUENCE [LARGE SCALE GENOMIC DNA]</scope>
    <source>
        <strain evidence="1 2">DSM 18978</strain>
    </source>
</reference>
<dbReference type="SUPFAM" id="SSF141130">
    <property type="entry name" value="Acetamidase/Formamidase-like"/>
    <property type="match status" value="1"/>
</dbReference>
<dbReference type="AlphaFoldDB" id="A0A1G5I0H7"/>
<dbReference type="PANTHER" id="PTHR31891:SF1">
    <property type="entry name" value="FORMAMIDASE C869.04-RELATED"/>
    <property type="match status" value="1"/>
</dbReference>
<dbReference type="Pfam" id="PF03069">
    <property type="entry name" value="FmdA_AmdA"/>
    <property type="match status" value="2"/>
</dbReference>
<gene>
    <name evidence="1" type="ORF">SAMN03080606_02174</name>
</gene>
<accession>A0A1G5I0H7</accession>
<dbReference type="GO" id="GO:0016811">
    <property type="term" value="F:hydrolase activity, acting on carbon-nitrogen (but not peptide) bonds, in linear amides"/>
    <property type="evidence" value="ECO:0007669"/>
    <property type="project" value="InterPro"/>
</dbReference>
<dbReference type="Gene3D" id="2.40.10.120">
    <property type="match status" value="1"/>
</dbReference>
<evidence type="ECO:0000313" key="2">
    <source>
        <dbReference type="Proteomes" id="UP000198636"/>
    </source>
</evidence>
<dbReference type="EMBL" id="FMUS01000013">
    <property type="protein sequence ID" value="SCY69229.1"/>
    <property type="molecule type" value="Genomic_DNA"/>
</dbReference>
<keyword evidence="2" id="KW-1185">Reference proteome</keyword>
<dbReference type="Proteomes" id="UP000198636">
    <property type="component" value="Unassembled WGS sequence"/>
</dbReference>
<dbReference type="PANTHER" id="PTHR31891">
    <property type="entry name" value="FORMAMIDASE C869.04-RELATED"/>
    <property type="match status" value="1"/>
</dbReference>
<sequence length="299" mass="32353">MKRIKATTAVFKMSPNNKPVESVNSGDVVVFETYDCFSNSIKKEEQLFSTVGWELINPATGPLYINDAEAGDILKIDVLDISVKDQGVMTTAPKLGVLGDLIPNEKTKIIPIVNGEAVFNEKIKVSINPMIGVIGTAPKEDEISTGTPGGHGGNMDCKRIVKGATLYLPVNVEGGLLAMGDLHALMGDGEIVICGVEISGEITIKVTVLKNIELPLPMLVEGDEIMTIASEVSLDDAAIMATKQMHSFLTKELKMDIHEAGMLLSMVGNLKICQVVDPLKTARMELPLWILDIYNYILK</sequence>
<dbReference type="STRING" id="1120976.SAMN03080606_02174"/>
<evidence type="ECO:0000313" key="1">
    <source>
        <dbReference type="EMBL" id="SCY69229.1"/>
    </source>
</evidence>
<dbReference type="InterPro" id="IPR004304">
    <property type="entry name" value="FmdA_AmdA"/>
</dbReference>
<proteinExistence type="predicted"/>
<dbReference type="Gene3D" id="3.10.28.20">
    <property type="entry name" value="Acetamidase/Formamidase-like domains"/>
    <property type="match status" value="1"/>
</dbReference>